<gene>
    <name evidence="4" type="ORF">DSM107010_03280</name>
</gene>
<comment type="caution">
    <text evidence="4">The sequence shown here is derived from an EMBL/GenBank/DDBJ whole genome shotgun (WGS) entry which is preliminary data.</text>
</comment>
<dbReference type="PROSITE" id="PS50110">
    <property type="entry name" value="RESPONSE_REGULATORY"/>
    <property type="match status" value="2"/>
</dbReference>
<accession>A0AB37USB6</accession>
<feature type="domain" description="Response regulatory" evidence="3">
    <location>
        <begin position="395"/>
        <end position="509"/>
    </location>
</feature>
<proteinExistence type="predicted"/>
<keyword evidence="5" id="KW-1185">Reference proteome</keyword>
<dbReference type="Pfam" id="PF00072">
    <property type="entry name" value="Response_reg"/>
    <property type="match status" value="2"/>
</dbReference>
<evidence type="ECO:0000256" key="1">
    <source>
        <dbReference type="ARBA" id="ARBA00022553"/>
    </source>
</evidence>
<dbReference type="SMART" id="SM00448">
    <property type="entry name" value="REC"/>
    <property type="match status" value="2"/>
</dbReference>
<dbReference type="InterPro" id="IPR011006">
    <property type="entry name" value="CheY-like_superfamily"/>
</dbReference>
<dbReference type="AlphaFoldDB" id="A0AB37USB6"/>
<evidence type="ECO:0000256" key="2">
    <source>
        <dbReference type="PROSITE-ProRule" id="PRU00169"/>
    </source>
</evidence>
<dbReference type="PANTHER" id="PTHR44591:SF3">
    <property type="entry name" value="RESPONSE REGULATORY DOMAIN-CONTAINING PROTEIN"/>
    <property type="match status" value="1"/>
</dbReference>
<dbReference type="SUPFAM" id="SSF52172">
    <property type="entry name" value="CheY-like"/>
    <property type="match status" value="2"/>
</dbReference>
<keyword evidence="1 2" id="KW-0597">Phosphoprotein</keyword>
<dbReference type="Pfam" id="PF14332">
    <property type="entry name" value="DUF4388"/>
    <property type="match status" value="1"/>
</dbReference>
<reference evidence="4 5" key="1">
    <citation type="journal article" date="2019" name="Genome Biol. Evol.">
        <title>Day and night: Metabolic profiles and evolutionary relationships of six axenic non-marine cyanobacteria.</title>
        <authorList>
            <person name="Will S.E."/>
            <person name="Henke P."/>
            <person name="Boedeker C."/>
            <person name="Huang S."/>
            <person name="Brinkmann H."/>
            <person name="Rohde M."/>
            <person name="Jarek M."/>
            <person name="Friedl T."/>
            <person name="Seufert S."/>
            <person name="Schumacher M."/>
            <person name="Overmann J."/>
            <person name="Neumann-Schaal M."/>
            <person name="Petersen J."/>
        </authorList>
    </citation>
    <scope>NUCLEOTIDE SEQUENCE [LARGE SCALE GENOMIC DNA]</scope>
    <source>
        <strain evidence="4 5">SAG 39.79</strain>
    </source>
</reference>
<feature type="modified residue" description="4-aspartylphosphate" evidence="2">
    <location>
        <position position="52"/>
    </location>
</feature>
<evidence type="ECO:0000259" key="3">
    <source>
        <dbReference type="PROSITE" id="PS50110"/>
    </source>
</evidence>
<dbReference type="RefSeq" id="WP_106169869.1">
    <property type="nucleotide sequence ID" value="NZ_JAVKZF010000006.1"/>
</dbReference>
<dbReference type="EMBL" id="RSCK01000002">
    <property type="protein sequence ID" value="RUT14297.1"/>
    <property type="molecule type" value="Genomic_DNA"/>
</dbReference>
<dbReference type="InterPro" id="IPR001789">
    <property type="entry name" value="Sig_transdc_resp-reg_receiver"/>
</dbReference>
<feature type="domain" description="Response regulatory" evidence="3">
    <location>
        <begin position="3"/>
        <end position="119"/>
    </location>
</feature>
<dbReference type="InterPro" id="IPR025497">
    <property type="entry name" value="PatA-like_N"/>
</dbReference>
<name>A0AB37USB6_9CYAN</name>
<feature type="modified residue" description="4-aspartylphosphate" evidence="2">
    <location>
        <position position="444"/>
    </location>
</feature>
<evidence type="ECO:0000313" key="5">
    <source>
        <dbReference type="Proteomes" id="UP000282574"/>
    </source>
</evidence>
<dbReference type="GO" id="GO:0000160">
    <property type="term" value="P:phosphorelay signal transduction system"/>
    <property type="evidence" value="ECO:0007669"/>
    <property type="project" value="InterPro"/>
</dbReference>
<dbReference type="Proteomes" id="UP000282574">
    <property type="component" value="Unassembled WGS sequence"/>
</dbReference>
<evidence type="ECO:0000313" key="4">
    <source>
        <dbReference type="EMBL" id="RUT14297.1"/>
    </source>
</evidence>
<protein>
    <recommendedName>
        <fullName evidence="3">Response regulatory domain-containing protein</fullName>
    </recommendedName>
</protein>
<dbReference type="Gene3D" id="3.40.50.2300">
    <property type="match status" value="2"/>
</dbReference>
<dbReference type="CDD" id="cd17574">
    <property type="entry name" value="REC_OmpR"/>
    <property type="match status" value="1"/>
</dbReference>
<dbReference type="InterPro" id="IPR050595">
    <property type="entry name" value="Bact_response_regulator"/>
</dbReference>
<sequence>MTKILVIEDEQAVRENITELLATEGYEIVAAENGHVGINWAWEHKPDLILCDVMMPELDGYEVLKLLREEPTTALMPFIFLSAKADKTHLRQGMELGADDYLTKPFSKKDLLGAIAARLKKQTALRQPEPSHDEHHGDRDNANIFVAEFLSLKSAQVTGRLSVTSASGQEWTFYLYSGRVLYATGGMHPIRRWQRLIVTHCPQISIDRLKLPTDLAGSAWEYQVLSLWLKQEQITSRQVTQIVRGSITEVLFDILQTGQVIKYQVQIENSSGLQLLLMDIEQALASAYQMWRNWQHANLTNVCPNQAPILKNPELLQRKTSPNTYRQLTTLLDGRRTLRDLAVLMKRQVLELSYTLSPYLQDDMVELTDIPDLAMPTAGEVALEPPVTPIALKPTIACIDDSPLVCEVMRNIITDAGYQFIDIQDPLRALAILLSQKPDMIFLDLIMPKLNGYEICTRIRKINAFRDTPIVIFSGNLIDRVRAMVVGASDCLDKPVQADAVVKLIHKHLSASERST</sequence>
<dbReference type="PANTHER" id="PTHR44591">
    <property type="entry name" value="STRESS RESPONSE REGULATOR PROTEIN 1"/>
    <property type="match status" value="1"/>
</dbReference>
<organism evidence="4 5">
    <name type="scientific">Chroococcidiopsis cubana SAG 39.79</name>
    <dbReference type="NCBI Taxonomy" id="388085"/>
    <lineage>
        <taxon>Bacteria</taxon>
        <taxon>Bacillati</taxon>
        <taxon>Cyanobacteriota</taxon>
        <taxon>Cyanophyceae</taxon>
        <taxon>Chroococcidiopsidales</taxon>
        <taxon>Chroococcidiopsidaceae</taxon>
        <taxon>Chroococcidiopsis</taxon>
    </lineage>
</organism>